<dbReference type="InterPro" id="IPR004555">
    <property type="entry name" value="G6PDH_assembly_OpcA"/>
</dbReference>
<dbReference type="KEGG" id="mpro:BJP34_26235"/>
<protein>
    <submittedName>
        <fullName evidence="4">Glucose-6-phosphate dehydrogenase assembly protein OpcA</fullName>
    </submittedName>
</protein>
<dbReference type="NCBIfam" id="TIGR00534">
    <property type="entry name" value="OpcA"/>
    <property type="match status" value="1"/>
</dbReference>
<feature type="domain" description="Glucose-6-phosphate dehydrogenase assembly protein OpcA N-terminal" evidence="2">
    <location>
        <begin position="136"/>
        <end position="253"/>
    </location>
</feature>
<dbReference type="RefSeq" id="WP_070394879.1">
    <property type="nucleotide sequence ID" value="NZ_CP017599.1"/>
</dbReference>
<dbReference type="InterPro" id="IPR002477">
    <property type="entry name" value="Peptidoglycan-bd-like"/>
</dbReference>
<reference evidence="5" key="1">
    <citation type="submission" date="2016-10" db="EMBL/GenBank/DDBJ databases">
        <title>Comparative genomics uncovers the prolific and rare metabolic potential of the cyanobacterial genus Moorea.</title>
        <authorList>
            <person name="Leao T."/>
            <person name="Castelao G."/>
            <person name="Korobeynikov A."/>
            <person name="Monroe E.A."/>
            <person name="Podell S."/>
            <person name="Glukhov E."/>
            <person name="Allen E."/>
            <person name="Gerwick W.H."/>
            <person name="Gerwick L."/>
        </authorList>
    </citation>
    <scope>NUCLEOTIDE SEQUENCE [LARGE SCALE GENOMIC DNA]</scope>
    <source>
        <strain evidence="5">PAL-8-15-08-1</strain>
    </source>
</reference>
<dbReference type="PANTHER" id="PTHR38658:SF1">
    <property type="entry name" value="OXPP CYCLE PROTEIN OPCA-RELATED"/>
    <property type="match status" value="1"/>
</dbReference>
<evidence type="ECO:0000313" key="4">
    <source>
        <dbReference type="EMBL" id="AOX02472.1"/>
    </source>
</evidence>
<dbReference type="InterPro" id="IPR046802">
    <property type="entry name" value="OpcA_G6PD_C"/>
</dbReference>
<feature type="domain" description="Peptidoglycan binding-like" evidence="1">
    <location>
        <begin position="56"/>
        <end position="107"/>
    </location>
</feature>
<dbReference type="SUPFAM" id="SSF47090">
    <property type="entry name" value="PGBD-like"/>
    <property type="match status" value="1"/>
</dbReference>
<sequence length="451" mass="49364">MATQSPPVLSIQPPKDVSLGEIEAELRQIWQSYGENGDSPSAIRATTFSLVVYEPEETQQLLAALGYYSGPIDGILGPRMVAALKAAQKAYGLERTGRADEATKAKLRQEYNESVQKGQTQKKLEYSGDLEGFGIADAIAASNPCRIIALCPIAGEDEGVKAQVSASCPIQKQSQSTLICCEYITLTGTAAALERISGIISELMLPELPKFLWWKGTPDPNYGLFQRLAGLSNSVIVDSSSFSNPEEQLSQMCELINQGTPVADLNWARLAAWQELTAEAFDPPERRGAIYEVDQVTIDYEKGNEAQALMFLSWLASRLEWLPTSDLKEGGDYDLRRVKFIRPNQQPVEAELAAIPVADVGDVAGDLISLRLGSTNLQADCCTVLCSQTTGCMRMEAGGGAQSCRIQQVSPLFDQKTEFLLSQQLQRWGREMLYEESMAVTKEILKLTVTS</sequence>
<dbReference type="InterPro" id="IPR036365">
    <property type="entry name" value="PGBD-like_sf"/>
</dbReference>
<accession>A0A1D8TXV3</accession>
<name>A0A1D8TXV3_9CYAN</name>
<evidence type="ECO:0000259" key="2">
    <source>
        <dbReference type="Pfam" id="PF10128"/>
    </source>
</evidence>
<dbReference type="Pfam" id="PF10128">
    <property type="entry name" value="OpcA_G6PD_assem"/>
    <property type="match status" value="1"/>
</dbReference>
<proteinExistence type="predicted"/>
<evidence type="ECO:0000259" key="1">
    <source>
        <dbReference type="Pfam" id="PF01471"/>
    </source>
</evidence>
<dbReference type="OrthoDB" id="128564at2"/>
<evidence type="ECO:0000313" key="5">
    <source>
        <dbReference type="Proteomes" id="UP000177870"/>
    </source>
</evidence>
<dbReference type="InterPro" id="IPR036366">
    <property type="entry name" value="PGBDSf"/>
</dbReference>
<dbReference type="Pfam" id="PF01471">
    <property type="entry name" value="PG_binding_1"/>
    <property type="match status" value="1"/>
</dbReference>
<dbReference type="AlphaFoldDB" id="A0A1D8TXV3"/>
<organism evidence="4 5">
    <name type="scientific">Moorena producens PAL-8-15-08-1</name>
    <dbReference type="NCBI Taxonomy" id="1458985"/>
    <lineage>
        <taxon>Bacteria</taxon>
        <taxon>Bacillati</taxon>
        <taxon>Cyanobacteriota</taxon>
        <taxon>Cyanophyceae</taxon>
        <taxon>Coleofasciculales</taxon>
        <taxon>Coleofasciculaceae</taxon>
        <taxon>Moorena</taxon>
    </lineage>
</organism>
<dbReference type="STRING" id="1458985.BJP34_26235"/>
<dbReference type="Pfam" id="PF20171">
    <property type="entry name" value="OpcA_G6PD_C"/>
    <property type="match status" value="1"/>
</dbReference>
<evidence type="ECO:0000259" key="3">
    <source>
        <dbReference type="Pfam" id="PF20171"/>
    </source>
</evidence>
<dbReference type="InterPro" id="IPR046801">
    <property type="entry name" value="OpcA_G6PD_N"/>
</dbReference>
<dbReference type="Proteomes" id="UP000177870">
    <property type="component" value="Chromosome"/>
</dbReference>
<dbReference type="EMBL" id="CP017599">
    <property type="protein sequence ID" value="AOX02472.1"/>
    <property type="molecule type" value="Genomic_DNA"/>
</dbReference>
<dbReference type="PANTHER" id="PTHR38658">
    <property type="entry name" value="OXPP CYCLE PROTEIN OPCA-RELATED"/>
    <property type="match status" value="1"/>
</dbReference>
<dbReference type="Gene3D" id="1.10.101.10">
    <property type="entry name" value="PGBD-like superfamily/PGBD"/>
    <property type="match status" value="1"/>
</dbReference>
<feature type="domain" description="Glucose-6-phosphate dehydrogenase assembly protein OpcA C-terminal" evidence="3">
    <location>
        <begin position="261"/>
        <end position="438"/>
    </location>
</feature>
<gene>
    <name evidence="4" type="ORF">BJP34_26235</name>
</gene>